<dbReference type="AlphaFoldDB" id="A0A0H5QLD5"/>
<protein>
    <submittedName>
        <fullName evidence="6">Uncharacterized protein</fullName>
    </submittedName>
</protein>
<comment type="pathway">
    <text evidence="3">Protein modification; protein ubiquitination.</text>
</comment>
<comment type="similarity">
    <text evidence="1 3">Belongs to the SKP1 family.</text>
</comment>
<dbReference type="GO" id="GO:0016567">
    <property type="term" value="P:protein ubiquitination"/>
    <property type="evidence" value="ECO:0007669"/>
    <property type="project" value="UniProtKB-UniPathway"/>
</dbReference>
<dbReference type="Pfam" id="PF03931">
    <property type="entry name" value="Skp1_POZ"/>
    <property type="match status" value="1"/>
</dbReference>
<evidence type="ECO:0000259" key="4">
    <source>
        <dbReference type="Pfam" id="PF01466"/>
    </source>
</evidence>
<evidence type="ECO:0000256" key="2">
    <source>
        <dbReference type="ARBA" id="ARBA00022786"/>
    </source>
</evidence>
<keyword evidence="2 3" id="KW-0833">Ubl conjugation pathway</keyword>
<dbReference type="SUPFAM" id="SSF54695">
    <property type="entry name" value="POZ domain"/>
    <property type="match status" value="1"/>
</dbReference>
<dbReference type="InterPro" id="IPR016073">
    <property type="entry name" value="Skp1_comp_POZ"/>
</dbReference>
<dbReference type="PANTHER" id="PTHR11165">
    <property type="entry name" value="SKP1"/>
    <property type="match status" value="1"/>
</dbReference>
<name>A0A0H5QLD5_9EUKA</name>
<evidence type="ECO:0000256" key="1">
    <source>
        <dbReference type="ARBA" id="ARBA00009993"/>
    </source>
</evidence>
<sequence>MVEDKGIAGDDIKGLDEDMADDMLRLTSQDKQVFEVERSVALMSELVKTILESDKDETNIPLPNVKGAILEKVIKYMRYHNGNPAKEIEKPLKSNNMREVVDDVWDADFVDVPQDILFEIILAANYMNIKPLLDLACAKVASMLKGKTPEEIRKKFNIVNDFTPEEEEAVRAENKWADES</sequence>
<dbReference type="InterPro" id="IPR011333">
    <property type="entry name" value="SKP1/BTB/POZ_sf"/>
</dbReference>
<dbReference type="FunFam" id="3.30.710.10:FF:000026">
    <property type="entry name" value="E3 ubiquitin ligase complex SCF subunit"/>
    <property type="match status" value="1"/>
</dbReference>
<evidence type="ECO:0000256" key="3">
    <source>
        <dbReference type="PIRNR" id="PIRNR028729"/>
    </source>
</evidence>
<dbReference type="Pfam" id="PF01466">
    <property type="entry name" value="Skp1"/>
    <property type="match status" value="1"/>
</dbReference>
<reference evidence="6" key="1">
    <citation type="submission" date="2015-04" db="EMBL/GenBank/DDBJ databases">
        <title>The genome sequence of the plant pathogenic Rhizarian Plasmodiophora brassicae reveals insights in its biotrophic life cycle and the origin of chitin synthesis.</title>
        <authorList>
            <person name="Schwelm A."/>
            <person name="Fogelqvist J."/>
            <person name="Knaust A."/>
            <person name="Julke S."/>
            <person name="Lilja T."/>
            <person name="Dhandapani V."/>
            <person name="Bonilla-Rosso G."/>
            <person name="Karlsson M."/>
            <person name="Shevchenko A."/>
            <person name="Choi S.R."/>
            <person name="Kim H.G."/>
            <person name="Park J.Y."/>
            <person name="Lim Y.P."/>
            <person name="Ludwig-Muller J."/>
            <person name="Dixelius C."/>
        </authorList>
    </citation>
    <scope>NUCLEOTIDE SEQUENCE</scope>
    <source>
        <tissue evidence="6">Potato root galls</tissue>
    </source>
</reference>
<evidence type="ECO:0000259" key="5">
    <source>
        <dbReference type="Pfam" id="PF03931"/>
    </source>
</evidence>
<feature type="domain" description="SKP1 component POZ" evidence="5">
    <location>
        <begin position="23"/>
        <end position="81"/>
    </location>
</feature>
<dbReference type="SUPFAM" id="SSF81382">
    <property type="entry name" value="Skp1 dimerisation domain-like"/>
    <property type="match status" value="1"/>
</dbReference>
<organism evidence="6">
    <name type="scientific">Spongospora subterranea</name>
    <dbReference type="NCBI Taxonomy" id="70186"/>
    <lineage>
        <taxon>Eukaryota</taxon>
        <taxon>Sar</taxon>
        <taxon>Rhizaria</taxon>
        <taxon>Endomyxa</taxon>
        <taxon>Phytomyxea</taxon>
        <taxon>Plasmodiophorida</taxon>
        <taxon>Plasmodiophoridae</taxon>
        <taxon>Spongospora</taxon>
    </lineage>
</organism>
<dbReference type="GO" id="GO:0006511">
    <property type="term" value="P:ubiquitin-dependent protein catabolic process"/>
    <property type="evidence" value="ECO:0007669"/>
    <property type="project" value="InterPro"/>
</dbReference>
<dbReference type="PIRSF" id="PIRSF028729">
    <property type="entry name" value="E3_ubiquit_lig_SCF_Skp"/>
    <property type="match status" value="1"/>
</dbReference>
<dbReference type="CDD" id="cd18322">
    <property type="entry name" value="BTB_POZ_SKP1"/>
    <property type="match status" value="1"/>
</dbReference>
<dbReference type="InterPro" id="IPR016897">
    <property type="entry name" value="SKP1"/>
</dbReference>
<proteinExistence type="inferred from homology"/>
<dbReference type="Gene3D" id="3.30.710.10">
    <property type="entry name" value="Potassium Channel Kv1.1, Chain A"/>
    <property type="match status" value="1"/>
</dbReference>
<dbReference type="InterPro" id="IPR036296">
    <property type="entry name" value="SKP1-like_dim_sf"/>
</dbReference>
<evidence type="ECO:0000313" key="6">
    <source>
        <dbReference type="EMBL" id="CRZ02950.1"/>
    </source>
</evidence>
<accession>A0A0H5QLD5</accession>
<dbReference type="UniPathway" id="UPA00143"/>
<feature type="domain" description="SKP1 component dimerisation" evidence="4">
    <location>
        <begin position="130"/>
        <end position="177"/>
    </location>
</feature>
<dbReference type="EMBL" id="HACM01002508">
    <property type="protein sequence ID" value="CRZ02950.1"/>
    <property type="molecule type" value="Transcribed_RNA"/>
</dbReference>
<dbReference type="InterPro" id="IPR016072">
    <property type="entry name" value="Skp1_comp_dimer"/>
</dbReference>
<dbReference type="SMART" id="SM00512">
    <property type="entry name" value="Skp1"/>
    <property type="match status" value="1"/>
</dbReference>
<dbReference type="InterPro" id="IPR001232">
    <property type="entry name" value="SKP1-like"/>
</dbReference>